<dbReference type="PANTHER" id="PTHR33116">
    <property type="entry name" value="REVERSE TRANSCRIPTASE ZINC-BINDING DOMAIN-CONTAINING PROTEIN-RELATED-RELATED"/>
    <property type="match status" value="1"/>
</dbReference>
<feature type="domain" description="DUF4283" evidence="3">
    <location>
        <begin position="323"/>
        <end position="398"/>
    </location>
</feature>
<protein>
    <recommendedName>
        <fullName evidence="6">Reverse transcriptase domain-containing protein</fullName>
    </recommendedName>
</protein>
<dbReference type="InterPro" id="IPR036691">
    <property type="entry name" value="Endo/exonu/phosph_ase_sf"/>
</dbReference>
<proteinExistence type="predicted"/>
<gene>
    <name evidence="4" type="ORF">F3Y22_tig00002237pilonHSYRG00644</name>
</gene>
<dbReference type="InterPro" id="IPR000477">
    <property type="entry name" value="RT_dom"/>
</dbReference>
<evidence type="ECO:0000256" key="1">
    <source>
        <dbReference type="SAM" id="MobiDB-lite"/>
    </source>
</evidence>
<accession>A0A6A3CRK9</accession>
<dbReference type="Proteomes" id="UP000436088">
    <property type="component" value="Unassembled WGS sequence"/>
</dbReference>
<feature type="compositionally biased region" description="Low complexity" evidence="1">
    <location>
        <begin position="549"/>
        <end position="566"/>
    </location>
</feature>
<organism evidence="4 5">
    <name type="scientific">Hibiscus syriacus</name>
    <name type="common">Rose of Sharon</name>
    <dbReference type="NCBI Taxonomy" id="106335"/>
    <lineage>
        <taxon>Eukaryota</taxon>
        <taxon>Viridiplantae</taxon>
        <taxon>Streptophyta</taxon>
        <taxon>Embryophyta</taxon>
        <taxon>Tracheophyta</taxon>
        <taxon>Spermatophyta</taxon>
        <taxon>Magnoliopsida</taxon>
        <taxon>eudicotyledons</taxon>
        <taxon>Gunneridae</taxon>
        <taxon>Pentapetalae</taxon>
        <taxon>rosids</taxon>
        <taxon>malvids</taxon>
        <taxon>Malvales</taxon>
        <taxon>Malvaceae</taxon>
        <taxon>Malvoideae</taxon>
        <taxon>Hibiscus</taxon>
    </lineage>
</organism>
<evidence type="ECO:0000259" key="2">
    <source>
        <dbReference type="Pfam" id="PF00078"/>
    </source>
</evidence>
<comment type="caution">
    <text evidence="4">The sequence shown here is derived from an EMBL/GenBank/DDBJ whole genome shotgun (WGS) entry which is preliminary data.</text>
</comment>
<dbReference type="Gene3D" id="3.60.10.10">
    <property type="entry name" value="Endonuclease/exonuclease/phosphatase"/>
    <property type="match status" value="1"/>
</dbReference>
<keyword evidence="5" id="KW-1185">Reference proteome</keyword>
<feature type="region of interest" description="Disordered" evidence="1">
    <location>
        <begin position="534"/>
        <end position="618"/>
    </location>
</feature>
<evidence type="ECO:0000313" key="4">
    <source>
        <dbReference type="EMBL" id="KAE8732175.1"/>
    </source>
</evidence>
<dbReference type="Pfam" id="PF14111">
    <property type="entry name" value="DUF4283"/>
    <property type="match status" value="1"/>
</dbReference>
<dbReference type="SUPFAM" id="SSF56219">
    <property type="entry name" value="DNase I-like"/>
    <property type="match status" value="1"/>
</dbReference>
<name>A0A6A3CRK9_HIBSY</name>
<dbReference type="InterPro" id="IPR043502">
    <property type="entry name" value="DNA/RNA_pol_sf"/>
</dbReference>
<feature type="compositionally biased region" description="Polar residues" evidence="1">
    <location>
        <begin position="589"/>
        <end position="601"/>
    </location>
</feature>
<dbReference type="Pfam" id="PF00078">
    <property type="entry name" value="RVT_1"/>
    <property type="match status" value="1"/>
</dbReference>
<dbReference type="EMBL" id="VEPZ02000167">
    <property type="protein sequence ID" value="KAE8732175.1"/>
    <property type="molecule type" value="Genomic_DNA"/>
</dbReference>
<dbReference type="AlphaFoldDB" id="A0A6A3CRK9"/>
<sequence>MFIHGFKVVKVPRQTSIWLCLNGCVKFLGLGRKFIVQIHLASSSLVGKVEGRRCRKRIERGDVTNANNLHSLYDDSHSKGWKESSRKEIETKQWMNILKNLGVGRGIRWSLGPENTEVFDIGNEEYNRSTSFEERSHKSTRYTVGKKNKDMIVRVDTGFPFWDTAFEFDEGEKQDTVVGIGRMNVRHFTLNKGEGGLIRKQDILLVQKEHRTEGKGESSKTAHGSVPWVYIVKYLSEGGQRPHDRAKGKSCKTGMYGTTGALNRWINGVYAPGSSRGKPILSKLEKIVYLEWKSKYIKEESEDISLPRVNSEDGLMELNKWAVAKIIGYKVDCEAVLRVFRSIWGNARLINSNILKENMVLFKFKTLSDKQVIFKRTLWSFEGTLLALVHFDPTLSLEEFDFQPLAVWVRINELSLGMMQNKTVEKIGNKIGKTIVIDMRFGKGKMGDFLRIIGHVLTECPGFSEYLQQPLQFGEWLRVVNNKQIEESNHKRRDGIIYIENESQGRSITSLGNSPLSDRPVRVAHERPWVLRKDILHSTSTNQEEDSGPTDPTDPDNLPPNVGSSRSGKRKGGESSKGKKKFKRMFRQEVNTTNSTMNSRVRTSEKEDPSEAATEQPDDVFLTVVTEVQPRQSPRESLLHFQAFQVFTLIWRFDGRSTCSDSRGSTDKKHNWEMISHLSSTSSLTCCMGGDFNEIIHPSEKKGGRRRVRVHMDDFQICLQDANMWEIQPKAGWYTWASGTQAHTFVQERIDRYVTNNDWRLMFSGCSVSTIPTASSDHSVLLLSMESVSPNRSHRDDYFKFDACWAKGKQSEIRGVSEIESFILIRLRFWMLPVSNEMEDIFYVATSYFTSLFRSSGATPDEEILQAIDHYVTMMDNEMLSRNFTAEEVTQAFSQVKPFENTRLKPLMPICIGENKCAIVPGAAIKLDMEKAYDRVEWDFILNVVLHMGFNVSFVNLIRKCISTVSFQVQINGALSDPFTLEKGLRQGDPLSPYLFLFYAQGLSVLLLAAQRRNELKGIHASLHGPRISHLLYTNDSILFMKNSIDELRRIKSILSQYEKASGKKVNFEKSNIFFSPNTLVTDRLIFLNELGVAESLDPGIYLGLPLVVGKDKRTTFNFIKDKIVKRIHEGVIEDIKFQARWDELKVRRVLSSEDVSQVLKTLIVPVHCDKILWCRHSSGSYSAKSGYNWLKIQNSPTLIAEGIWNAVAKANVL</sequence>
<dbReference type="InterPro" id="IPR025558">
    <property type="entry name" value="DUF4283"/>
</dbReference>
<evidence type="ECO:0000259" key="3">
    <source>
        <dbReference type="Pfam" id="PF14111"/>
    </source>
</evidence>
<dbReference type="PANTHER" id="PTHR33116:SF86">
    <property type="entry name" value="REVERSE TRANSCRIPTASE DOMAIN-CONTAINING PROTEIN"/>
    <property type="match status" value="1"/>
</dbReference>
<evidence type="ECO:0000313" key="5">
    <source>
        <dbReference type="Proteomes" id="UP000436088"/>
    </source>
</evidence>
<dbReference type="SUPFAM" id="SSF56672">
    <property type="entry name" value="DNA/RNA polymerases"/>
    <property type="match status" value="1"/>
</dbReference>
<feature type="domain" description="Reverse transcriptase" evidence="2">
    <location>
        <begin position="924"/>
        <end position="1081"/>
    </location>
</feature>
<evidence type="ECO:0008006" key="6">
    <source>
        <dbReference type="Google" id="ProtNLM"/>
    </source>
</evidence>
<reference evidence="4" key="1">
    <citation type="submission" date="2019-09" db="EMBL/GenBank/DDBJ databases">
        <title>Draft genome information of white flower Hibiscus syriacus.</title>
        <authorList>
            <person name="Kim Y.-M."/>
        </authorList>
    </citation>
    <scope>NUCLEOTIDE SEQUENCE [LARGE SCALE GENOMIC DNA]</scope>
    <source>
        <strain evidence="4">YM2019G1</strain>
    </source>
</reference>